<protein>
    <submittedName>
        <fullName evidence="1">Uncharacterized protein</fullName>
    </submittedName>
</protein>
<dbReference type="EMBL" id="JBHRSP010000025">
    <property type="protein sequence ID" value="MFC3074663.1"/>
    <property type="molecule type" value="Genomic_DNA"/>
</dbReference>
<organism evidence="1 2">
    <name type="scientific">Shinella pollutisoli</name>
    <dbReference type="NCBI Taxonomy" id="2250594"/>
    <lineage>
        <taxon>Bacteria</taxon>
        <taxon>Pseudomonadati</taxon>
        <taxon>Pseudomonadota</taxon>
        <taxon>Alphaproteobacteria</taxon>
        <taxon>Hyphomicrobiales</taxon>
        <taxon>Rhizobiaceae</taxon>
        <taxon>Shinella</taxon>
    </lineage>
</organism>
<accession>A0ABV7DKA8</accession>
<dbReference type="Proteomes" id="UP001595377">
    <property type="component" value="Unassembled WGS sequence"/>
</dbReference>
<comment type="caution">
    <text evidence="1">The sequence shown here is derived from an EMBL/GenBank/DDBJ whole genome shotgun (WGS) entry which is preliminary data.</text>
</comment>
<name>A0ABV7DKA8_9HYPH</name>
<reference evidence="2" key="1">
    <citation type="journal article" date="2019" name="Int. J. Syst. Evol. Microbiol.">
        <title>The Global Catalogue of Microorganisms (GCM) 10K type strain sequencing project: providing services to taxonomists for standard genome sequencing and annotation.</title>
        <authorList>
            <consortium name="The Broad Institute Genomics Platform"/>
            <consortium name="The Broad Institute Genome Sequencing Center for Infectious Disease"/>
            <person name="Wu L."/>
            <person name="Ma J."/>
        </authorList>
    </citation>
    <scope>NUCLEOTIDE SEQUENCE [LARGE SCALE GENOMIC DNA]</scope>
    <source>
        <strain evidence="2">KCTC 52677</strain>
    </source>
</reference>
<evidence type="ECO:0000313" key="2">
    <source>
        <dbReference type="Proteomes" id="UP001595377"/>
    </source>
</evidence>
<evidence type="ECO:0000313" key="1">
    <source>
        <dbReference type="EMBL" id="MFC3074663.1"/>
    </source>
</evidence>
<keyword evidence="2" id="KW-1185">Reference proteome</keyword>
<gene>
    <name evidence="1" type="ORF">ACFOHH_16245</name>
</gene>
<sequence length="103" mass="11516">MSVSREEAVHFLECATRNWANVPPLSEDDIGDVASELLRWRIAAVETADASRIDGGRFEAWTLMDFAAECRAQSREQLDPDFSRFMAELAKRLTALSTGGRQP</sequence>
<proteinExistence type="predicted"/>
<dbReference type="RefSeq" id="WP_257317215.1">
    <property type="nucleotide sequence ID" value="NZ_JANFDG010000026.1"/>
</dbReference>